<dbReference type="InterPro" id="IPR028037">
    <property type="entry name" value="Antitoxin_Rv0909/MT0933"/>
</dbReference>
<reference evidence="3" key="1">
    <citation type="journal article" date="2019" name="Int. J. Syst. Evol. Microbiol.">
        <title>The Global Catalogue of Microorganisms (GCM) 10K type strain sequencing project: providing services to taxonomists for standard genome sequencing and annotation.</title>
        <authorList>
            <consortium name="The Broad Institute Genomics Platform"/>
            <consortium name="The Broad Institute Genome Sequencing Center for Infectious Disease"/>
            <person name="Wu L."/>
            <person name="Ma J."/>
        </authorList>
    </citation>
    <scope>NUCLEOTIDE SEQUENCE [LARGE SCALE GENOMIC DNA]</scope>
    <source>
        <strain evidence="3">JCM 16902</strain>
    </source>
</reference>
<evidence type="ECO:0000256" key="1">
    <source>
        <dbReference type="SAM" id="MobiDB-lite"/>
    </source>
</evidence>
<proteinExistence type="predicted"/>
<feature type="region of interest" description="Disordered" evidence="1">
    <location>
        <begin position="1"/>
        <end position="62"/>
    </location>
</feature>
<evidence type="ECO:0000313" key="2">
    <source>
        <dbReference type="EMBL" id="GAA3606575.1"/>
    </source>
</evidence>
<dbReference type="EMBL" id="BAAAZO010000003">
    <property type="protein sequence ID" value="GAA3606575.1"/>
    <property type="molecule type" value="Genomic_DNA"/>
</dbReference>
<evidence type="ECO:0008006" key="4">
    <source>
        <dbReference type="Google" id="ProtNLM"/>
    </source>
</evidence>
<dbReference type="RefSeq" id="WP_231483291.1">
    <property type="nucleotide sequence ID" value="NZ_BAAAZO010000003.1"/>
</dbReference>
<dbReference type="Pfam" id="PF14013">
    <property type="entry name" value="MT0933_antitox"/>
    <property type="match status" value="1"/>
</dbReference>
<gene>
    <name evidence="2" type="ORF">GCM10022223_23100</name>
</gene>
<name>A0ABP6ZHS3_9ACTN</name>
<accession>A0ABP6ZHS3</accession>
<sequence length="62" mass="6642">MGAFDDIKNKGQDYAQDHPEQVEKVSDQAIEKGGDQADKATGDKYGKQVDSAQKKADGSIGE</sequence>
<dbReference type="Proteomes" id="UP001501074">
    <property type="component" value="Unassembled WGS sequence"/>
</dbReference>
<comment type="caution">
    <text evidence="2">The sequence shown here is derived from an EMBL/GenBank/DDBJ whole genome shotgun (WGS) entry which is preliminary data.</text>
</comment>
<evidence type="ECO:0000313" key="3">
    <source>
        <dbReference type="Proteomes" id="UP001501074"/>
    </source>
</evidence>
<keyword evidence="3" id="KW-1185">Reference proteome</keyword>
<organism evidence="2 3">
    <name type="scientific">Kineosporia mesophila</name>
    <dbReference type="NCBI Taxonomy" id="566012"/>
    <lineage>
        <taxon>Bacteria</taxon>
        <taxon>Bacillati</taxon>
        <taxon>Actinomycetota</taxon>
        <taxon>Actinomycetes</taxon>
        <taxon>Kineosporiales</taxon>
        <taxon>Kineosporiaceae</taxon>
        <taxon>Kineosporia</taxon>
    </lineage>
</organism>
<protein>
    <recommendedName>
        <fullName evidence="4">Antitoxin</fullName>
    </recommendedName>
</protein>